<dbReference type="GO" id="GO:0004806">
    <property type="term" value="F:triacylglycerol lipase activity"/>
    <property type="evidence" value="ECO:0007669"/>
    <property type="project" value="UniProtKB-EC"/>
</dbReference>
<keyword evidence="3" id="KW-1185">Reference proteome</keyword>
<evidence type="ECO:0000313" key="2">
    <source>
        <dbReference type="EMBL" id="VBA36150.1"/>
    </source>
</evidence>
<dbReference type="EC" id="3.1.1.3" evidence="2"/>
<dbReference type="RefSeq" id="WP_342211451.1">
    <property type="nucleotide sequence ID" value="NZ_UPHP01000033.1"/>
</dbReference>
<dbReference type="SUPFAM" id="SSF140459">
    <property type="entry name" value="PE/PPE dimer-like"/>
    <property type="match status" value="1"/>
</dbReference>
<dbReference type="InterPro" id="IPR038332">
    <property type="entry name" value="PPE_sf"/>
</dbReference>
<dbReference type="Proteomes" id="UP000273307">
    <property type="component" value="Unassembled WGS sequence"/>
</dbReference>
<reference evidence="2 3" key="1">
    <citation type="submission" date="2018-09" db="EMBL/GenBank/DDBJ databases">
        <authorList>
            <person name="Tagini F."/>
        </authorList>
    </citation>
    <scope>NUCLEOTIDE SEQUENCE [LARGE SCALE GENOMIC DNA]</scope>
    <source>
        <strain evidence="2 3">MK136</strain>
    </source>
</reference>
<evidence type="ECO:0000313" key="3">
    <source>
        <dbReference type="Proteomes" id="UP000273307"/>
    </source>
</evidence>
<evidence type="ECO:0000259" key="1">
    <source>
        <dbReference type="Pfam" id="PF00934"/>
    </source>
</evidence>
<dbReference type="AlphaFoldDB" id="A0A498PWR8"/>
<gene>
    <name evidence="2" type="primary">lipY_8</name>
    <name evidence="2" type="ORF">LAUMK136_01275</name>
</gene>
<protein>
    <submittedName>
        <fullName evidence="2">Triacylglycerol lipase</fullName>
        <ecNumber evidence="2">3.1.1.3</ecNumber>
    </submittedName>
</protein>
<organism evidence="2 3">
    <name type="scientific">Mycobacterium attenuatum</name>
    <dbReference type="NCBI Taxonomy" id="2341086"/>
    <lineage>
        <taxon>Bacteria</taxon>
        <taxon>Bacillati</taxon>
        <taxon>Actinomycetota</taxon>
        <taxon>Actinomycetes</taxon>
        <taxon>Mycobacteriales</taxon>
        <taxon>Mycobacteriaceae</taxon>
        <taxon>Mycobacterium</taxon>
    </lineage>
</organism>
<dbReference type="InterPro" id="IPR000084">
    <property type="entry name" value="PE-PGRS_N"/>
</dbReference>
<accession>A0A498PWR8</accession>
<keyword evidence="2" id="KW-0378">Hydrolase</keyword>
<dbReference type="EMBL" id="UPHP01000033">
    <property type="protein sequence ID" value="VBA36150.1"/>
    <property type="molecule type" value="Genomic_DNA"/>
</dbReference>
<feature type="domain" description="PE" evidence="1">
    <location>
        <begin position="4"/>
        <end position="94"/>
    </location>
</feature>
<proteinExistence type="predicted"/>
<name>A0A498PWR8_9MYCO</name>
<sequence length="168" mass="17076">MSYVITQPETLVVAASELAGVGSAINTATAAAAGPTTSLLAAAADEVSAAVVKLFGGYSQEFQGLVAQAAAFHDELTRALSAAASAYVDAEVANMAAAFAGFNVFNAAAQVPASMAPPNPANPALVMGAPETPCRRRHISMPSTRYSSSPIILAPCRSSFPRPKKATH</sequence>
<dbReference type="Gene3D" id="1.10.287.850">
    <property type="entry name" value="HP0062-like domain"/>
    <property type="match status" value="1"/>
</dbReference>
<dbReference type="Pfam" id="PF00934">
    <property type="entry name" value="PE"/>
    <property type="match status" value="1"/>
</dbReference>